<dbReference type="InterPro" id="IPR011992">
    <property type="entry name" value="EF-hand-dom_pair"/>
</dbReference>
<dbReference type="Pfam" id="PF13499">
    <property type="entry name" value="EF-hand_7"/>
    <property type="match status" value="1"/>
</dbReference>
<reference evidence="5 6" key="1">
    <citation type="submission" date="2019-07" db="EMBL/GenBank/DDBJ databases">
        <title>Draft genome assembly of a fouling barnacle, Amphibalanus amphitrite (Darwin, 1854): The first reference genome for Thecostraca.</title>
        <authorList>
            <person name="Kim W."/>
        </authorList>
    </citation>
    <scope>NUCLEOTIDE SEQUENCE [LARGE SCALE GENOMIC DNA]</scope>
    <source>
        <strain evidence="5">SNU_AA5</strain>
        <tissue evidence="5">Soma without cirri and trophi</tissue>
    </source>
</reference>
<dbReference type="GO" id="GO:0005509">
    <property type="term" value="F:calcium ion binding"/>
    <property type="evidence" value="ECO:0007669"/>
    <property type="project" value="InterPro"/>
</dbReference>
<keyword evidence="2" id="KW-0106">Calcium</keyword>
<feature type="domain" description="EF-hand" evidence="4">
    <location>
        <begin position="130"/>
        <end position="165"/>
    </location>
</feature>
<feature type="chain" id="PRO_5025608701" evidence="3">
    <location>
        <begin position="18"/>
        <end position="167"/>
    </location>
</feature>
<organism evidence="5 6">
    <name type="scientific">Amphibalanus amphitrite</name>
    <name type="common">Striped barnacle</name>
    <name type="synonym">Balanus amphitrite</name>
    <dbReference type="NCBI Taxonomy" id="1232801"/>
    <lineage>
        <taxon>Eukaryota</taxon>
        <taxon>Metazoa</taxon>
        <taxon>Ecdysozoa</taxon>
        <taxon>Arthropoda</taxon>
        <taxon>Crustacea</taxon>
        <taxon>Multicrustacea</taxon>
        <taxon>Cirripedia</taxon>
        <taxon>Thoracica</taxon>
        <taxon>Thoracicalcarea</taxon>
        <taxon>Balanomorpha</taxon>
        <taxon>Balanoidea</taxon>
        <taxon>Balanidae</taxon>
        <taxon>Amphibalaninae</taxon>
        <taxon>Amphibalanus</taxon>
    </lineage>
</organism>
<feature type="domain" description="EF-hand" evidence="4">
    <location>
        <begin position="62"/>
        <end position="97"/>
    </location>
</feature>
<comment type="caution">
    <text evidence="5">The sequence shown here is derived from an EMBL/GenBank/DDBJ whole genome shotgun (WGS) entry which is preliminary data.</text>
</comment>
<dbReference type="SMART" id="SM00054">
    <property type="entry name" value="EFh"/>
    <property type="match status" value="3"/>
</dbReference>
<sequence>MLKFIATIVLMGTLCVAQPLPVDETSLRGVFQAMLGQLDSDGDGRITLAEFLPLWRPSQPNFTEDQFRIEFDALDRDGDGAVSETDFVTAASRPAPPELVPLSFQSADADGDGHLTEAQADQVAEALNLADADHVRYAIQHADHDGDGTFDLAEFVDATEALRRGGA</sequence>
<dbReference type="Proteomes" id="UP000440578">
    <property type="component" value="Unassembled WGS sequence"/>
</dbReference>
<dbReference type="InterPro" id="IPR002048">
    <property type="entry name" value="EF_hand_dom"/>
</dbReference>
<protein>
    <submittedName>
        <fullName evidence="5">Calmodulin</fullName>
    </submittedName>
</protein>
<name>A0A6A4W767_AMPAM</name>
<dbReference type="PROSITE" id="PS00018">
    <property type="entry name" value="EF_HAND_1"/>
    <property type="match status" value="2"/>
</dbReference>
<proteinExistence type="predicted"/>
<keyword evidence="1" id="KW-0677">Repeat</keyword>
<dbReference type="Gene3D" id="1.10.238.10">
    <property type="entry name" value="EF-hand"/>
    <property type="match status" value="2"/>
</dbReference>
<evidence type="ECO:0000259" key="4">
    <source>
        <dbReference type="PROSITE" id="PS50222"/>
    </source>
</evidence>
<evidence type="ECO:0000256" key="3">
    <source>
        <dbReference type="SAM" id="SignalP"/>
    </source>
</evidence>
<evidence type="ECO:0000313" key="6">
    <source>
        <dbReference type="Proteomes" id="UP000440578"/>
    </source>
</evidence>
<dbReference type="InterPro" id="IPR050145">
    <property type="entry name" value="Centrin_CML-like"/>
</dbReference>
<dbReference type="PROSITE" id="PS50222">
    <property type="entry name" value="EF_HAND_2"/>
    <property type="match status" value="3"/>
</dbReference>
<keyword evidence="3" id="KW-0732">Signal</keyword>
<dbReference type="Pfam" id="PF13202">
    <property type="entry name" value="EF-hand_5"/>
    <property type="match status" value="1"/>
</dbReference>
<dbReference type="OrthoDB" id="9974725at2759"/>
<gene>
    <name evidence="5" type="primary">CMD1</name>
    <name evidence="5" type="ORF">FJT64_000526</name>
</gene>
<feature type="domain" description="EF-hand" evidence="4">
    <location>
        <begin position="26"/>
        <end position="61"/>
    </location>
</feature>
<feature type="signal peptide" evidence="3">
    <location>
        <begin position="1"/>
        <end position="17"/>
    </location>
</feature>
<evidence type="ECO:0000256" key="1">
    <source>
        <dbReference type="ARBA" id="ARBA00022737"/>
    </source>
</evidence>
<dbReference type="SUPFAM" id="SSF47473">
    <property type="entry name" value="EF-hand"/>
    <property type="match status" value="1"/>
</dbReference>
<evidence type="ECO:0000313" key="5">
    <source>
        <dbReference type="EMBL" id="KAF0297711.1"/>
    </source>
</evidence>
<dbReference type="AlphaFoldDB" id="A0A6A4W767"/>
<accession>A0A6A4W767</accession>
<dbReference type="CDD" id="cd00051">
    <property type="entry name" value="EFh"/>
    <property type="match status" value="1"/>
</dbReference>
<dbReference type="InterPro" id="IPR018247">
    <property type="entry name" value="EF_Hand_1_Ca_BS"/>
</dbReference>
<keyword evidence="6" id="KW-1185">Reference proteome</keyword>
<evidence type="ECO:0000256" key="2">
    <source>
        <dbReference type="ARBA" id="ARBA00022837"/>
    </source>
</evidence>
<dbReference type="PANTHER" id="PTHR23050">
    <property type="entry name" value="CALCIUM BINDING PROTEIN"/>
    <property type="match status" value="1"/>
</dbReference>
<dbReference type="EMBL" id="VIIS01001476">
    <property type="protein sequence ID" value="KAF0297711.1"/>
    <property type="molecule type" value="Genomic_DNA"/>
</dbReference>